<evidence type="ECO:0000313" key="2">
    <source>
        <dbReference type="EMBL" id="CAI9105965.1"/>
    </source>
</evidence>
<dbReference type="Proteomes" id="UP001161247">
    <property type="component" value="Chromosome 5"/>
</dbReference>
<evidence type="ECO:0000313" key="3">
    <source>
        <dbReference type="Proteomes" id="UP001161247"/>
    </source>
</evidence>
<sequence>MGTGTSLSHVKVGISRDGSLFENPANKDCMEDHSDPDYEDYTAGSYHLEAGTSRGRVVFENPANEDYMYYTDPNDSAYTVGSGESEEGLEVSSESDNSGYESENFEEEELETSVPGRHIYREMGKGIHPVLTEMNSVFLSGMGHLIP</sequence>
<accession>A0AAV1DDV4</accession>
<organism evidence="2 3">
    <name type="scientific">Oldenlandia corymbosa var. corymbosa</name>
    <dbReference type="NCBI Taxonomy" id="529605"/>
    <lineage>
        <taxon>Eukaryota</taxon>
        <taxon>Viridiplantae</taxon>
        <taxon>Streptophyta</taxon>
        <taxon>Embryophyta</taxon>
        <taxon>Tracheophyta</taxon>
        <taxon>Spermatophyta</taxon>
        <taxon>Magnoliopsida</taxon>
        <taxon>eudicotyledons</taxon>
        <taxon>Gunneridae</taxon>
        <taxon>Pentapetalae</taxon>
        <taxon>asterids</taxon>
        <taxon>lamiids</taxon>
        <taxon>Gentianales</taxon>
        <taxon>Rubiaceae</taxon>
        <taxon>Rubioideae</taxon>
        <taxon>Spermacoceae</taxon>
        <taxon>Hedyotis-Oldenlandia complex</taxon>
        <taxon>Oldenlandia</taxon>
    </lineage>
</organism>
<keyword evidence="3" id="KW-1185">Reference proteome</keyword>
<reference evidence="2" key="1">
    <citation type="submission" date="2023-03" db="EMBL/GenBank/DDBJ databases">
        <authorList>
            <person name="Julca I."/>
        </authorList>
    </citation>
    <scope>NUCLEOTIDE SEQUENCE</scope>
</reference>
<dbReference type="AlphaFoldDB" id="A0AAV1DDV4"/>
<feature type="region of interest" description="Disordered" evidence="1">
    <location>
        <begin position="18"/>
        <end position="42"/>
    </location>
</feature>
<name>A0AAV1DDV4_OLDCO</name>
<proteinExistence type="predicted"/>
<gene>
    <name evidence="2" type="ORF">OLC1_LOCUS14559</name>
</gene>
<feature type="region of interest" description="Disordered" evidence="1">
    <location>
        <begin position="71"/>
        <end position="113"/>
    </location>
</feature>
<dbReference type="EMBL" id="OX459122">
    <property type="protein sequence ID" value="CAI9105965.1"/>
    <property type="molecule type" value="Genomic_DNA"/>
</dbReference>
<protein>
    <submittedName>
        <fullName evidence="2">OLC1v1005002C1</fullName>
    </submittedName>
</protein>
<evidence type="ECO:0000256" key="1">
    <source>
        <dbReference type="SAM" id="MobiDB-lite"/>
    </source>
</evidence>